<dbReference type="Proteomes" id="UP001603857">
    <property type="component" value="Unassembled WGS sequence"/>
</dbReference>
<dbReference type="AlphaFoldDB" id="A0ABD1M5G0"/>
<reference evidence="3 4" key="1">
    <citation type="submission" date="2024-08" db="EMBL/GenBank/DDBJ databases">
        <title>Insights into the chromosomal genome structure of Flemingia macrophylla.</title>
        <authorList>
            <person name="Ding Y."/>
            <person name="Zhao Y."/>
            <person name="Bi W."/>
            <person name="Wu M."/>
            <person name="Zhao G."/>
            <person name="Gong Y."/>
            <person name="Li W."/>
            <person name="Zhang P."/>
        </authorList>
    </citation>
    <scope>NUCLEOTIDE SEQUENCE [LARGE SCALE GENOMIC DNA]</scope>
    <source>
        <strain evidence="3">DYQJB</strain>
        <tissue evidence="3">Leaf</tissue>
    </source>
</reference>
<evidence type="ECO:0000313" key="4">
    <source>
        <dbReference type="Proteomes" id="UP001603857"/>
    </source>
</evidence>
<sequence>MQQLQLMQQRSAQLQRRDPNHPALGGSINAMNSEGMLGLSPASVMAMKIQFVHGNSGNMSTALQQIPGRTPLTADIKGEVNLGAAPKSLPIDTSVLQSKSWLGSTGELLEICVLPVLLFLFYFSSLSLSLSLSIFQSAASYGPCSLW</sequence>
<keyword evidence="2" id="KW-1133">Transmembrane helix</keyword>
<keyword evidence="2" id="KW-0812">Transmembrane</keyword>
<proteinExistence type="predicted"/>
<protein>
    <submittedName>
        <fullName evidence="3">Uncharacterized protein</fullName>
    </submittedName>
</protein>
<feature type="compositionally biased region" description="Low complexity" evidence="1">
    <location>
        <begin position="1"/>
        <end position="14"/>
    </location>
</feature>
<gene>
    <name evidence="3" type="ORF">Fmac_018566</name>
</gene>
<evidence type="ECO:0000313" key="3">
    <source>
        <dbReference type="EMBL" id="KAL2330985.1"/>
    </source>
</evidence>
<comment type="caution">
    <text evidence="3">The sequence shown here is derived from an EMBL/GenBank/DDBJ whole genome shotgun (WGS) entry which is preliminary data.</text>
</comment>
<evidence type="ECO:0000256" key="2">
    <source>
        <dbReference type="SAM" id="Phobius"/>
    </source>
</evidence>
<dbReference type="EMBL" id="JBGMDY010000006">
    <property type="protein sequence ID" value="KAL2330985.1"/>
    <property type="molecule type" value="Genomic_DNA"/>
</dbReference>
<feature type="region of interest" description="Disordered" evidence="1">
    <location>
        <begin position="1"/>
        <end position="27"/>
    </location>
</feature>
<keyword evidence="4" id="KW-1185">Reference proteome</keyword>
<organism evidence="3 4">
    <name type="scientific">Flemingia macrophylla</name>
    <dbReference type="NCBI Taxonomy" id="520843"/>
    <lineage>
        <taxon>Eukaryota</taxon>
        <taxon>Viridiplantae</taxon>
        <taxon>Streptophyta</taxon>
        <taxon>Embryophyta</taxon>
        <taxon>Tracheophyta</taxon>
        <taxon>Spermatophyta</taxon>
        <taxon>Magnoliopsida</taxon>
        <taxon>eudicotyledons</taxon>
        <taxon>Gunneridae</taxon>
        <taxon>Pentapetalae</taxon>
        <taxon>rosids</taxon>
        <taxon>fabids</taxon>
        <taxon>Fabales</taxon>
        <taxon>Fabaceae</taxon>
        <taxon>Papilionoideae</taxon>
        <taxon>50 kb inversion clade</taxon>
        <taxon>NPAAA clade</taxon>
        <taxon>indigoferoid/millettioid clade</taxon>
        <taxon>Phaseoleae</taxon>
        <taxon>Flemingia</taxon>
    </lineage>
</organism>
<keyword evidence="2" id="KW-0472">Membrane</keyword>
<feature type="transmembrane region" description="Helical" evidence="2">
    <location>
        <begin position="108"/>
        <end position="135"/>
    </location>
</feature>
<accession>A0ABD1M5G0</accession>
<evidence type="ECO:0000256" key="1">
    <source>
        <dbReference type="SAM" id="MobiDB-lite"/>
    </source>
</evidence>
<name>A0ABD1M5G0_9FABA</name>